<protein>
    <submittedName>
        <fullName evidence="2">Uncharacterized protein</fullName>
    </submittedName>
</protein>
<sequence length="117" mass="13573">MKCLGATAVICETRALRISFLIFVFILKIIKKTNFKIRYPSPGFGSMGSPKPRTEPRCIQVSKITSRYRIYFNPIWVKLVPNYPGLSESRLSCHPYMILVAFFFLSFFSSLFISFVW</sequence>
<feature type="transmembrane region" description="Helical" evidence="1">
    <location>
        <begin position="6"/>
        <end position="30"/>
    </location>
</feature>
<dbReference type="AlphaFoldDB" id="A0AAP0MSE2"/>
<proteinExistence type="predicted"/>
<keyword evidence="1" id="KW-1133">Transmembrane helix</keyword>
<dbReference type="Proteomes" id="UP001428341">
    <property type="component" value="Unassembled WGS sequence"/>
</dbReference>
<organism evidence="2 3">
    <name type="scientific">Citrus x changshan-huyou</name>
    <dbReference type="NCBI Taxonomy" id="2935761"/>
    <lineage>
        <taxon>Eukaryota</taxon>
        <taxon>Viridiplantae</taxon>
        <taxon>Streptophyta</taxon>
        <taxon>Embryophyta</taxon>
        <taxon>Tracheophyta</taxon>
        <taxon>Spermatophyta</taxon>
        <taxon>Magnoliopsida</taxon>
        <taxon>eudicotyledons</taxon>
        <taxon>Gunneridae</taxon>
        <taxon>Pentapetalae</taxon>
        <taxon>rosids</taxon>
        <taxon>malvids</taxon>
        <taxon>Sapindales</taxon>
        <taxon>Rutaceae</taxon>
        <taxon>Aurantioideae</taxon>
        <taxon>Citrus</taxon>
    </lineage>
</organism>
<evidence type="ECO:0000256" key="1">
    <source>
        <dbReference type="SAM" id="Phobius"/>
    </source>
</evidence>
<reference evidence="2 3" key="1">
    <citation type="submission" date="2024-05" db="EMBL/GenBank/DDBJ databases">
        <title>Haplotype-resolved chromosome-level genome assembly of Huyou (Citrus changshanensis).</title>
        <authorList>
            <person name="Miao C."/>
            <person name="Chen W."/>
            <person name="Wu Y."/>
            <person name="Wang L."/>
            <person name="Zhao S."/>
            <person name="Grierson D."/>
            <person name="Xu C."/>
            <person name="Chen K."/>
        </authorList>
    </citation>
    <scope>NUCLEOTIDE SEQUENCE [LARGE SCALE GENOMIC DNA]</scope>
    <source>
        <strain evidence="2">01-14</strain>
        <tissue evidence="2">Leaf</tissue>
    </source>
</reference>
<name>A0AAP0MSE2_9ROSI</name>
<evidence type="ECO:0000313" key="2">
    <source>
        <dbReference type="EMBL" id="KAK9222391.1"/>
    </source>
</evidence>
<gene>
    <name evidence="2" type="ORF">WN944_010826</name>
</gene>
<keyword evidence="1" id="KW-0812">Transmembrane</keyword>
<keyword evidence="1" id="KW-0472">Membrane</keyword>
<evidence type="ECO:0000313" key="3">
    <source>
        <dbReference type="Proteomes" id="UP001428341"/>
    </source>
</evidence>
<accession>A0AAP0MSE2</accession>
<dbReference type="EMBL" id="JBCGBO010000002">
    <property type="protein sequence ID" value="KAK9222391.1"/>
    <property type="molecule type" value="Genomic_DNA"/>
</dbReference>
<keyword evidence="3" id="KW-1185">Reference proteome</keyword>
<comment type="caution">
    <text evidence="2">The sequence shown here is derived from an EMBL/GenBank/DDBJ whole genome shotgun (WGS) entry which is preliminary data.</text>
</comment>
<feature type="transmembrane region" description="Helical" evidence="1">
    <location>
        <begin position="96"/>
        <end position="116"/>
    </location>
</feature>